<proteinExistence type="predicted"/>
<dbReference type="EMBL" id="JJOA01000023">
    <property type="protein sequence ID" value="KEA56922.1"/>
    <property type="molecule type" value="Genomic_DNA"/>
</dbReference>
<comment type="caution">
    <text evidence="1">The sequence shown here is derived from an EMBL/GenBank/DDBJ whole genome shotgun (WGS) entry which is preliminary data.</text>
</comment>
<protein>
    <submittedName>
        <fullName evidence="1">Uncharacterized protein</fullName>
    </submittedName>
</protein>
<gene>
    <name evidence="1" type="ORF">DT99_24870</name>
</gene>
<organism evidence="1">
    <name type="scientific">Burkholderia cenocepacia</name>
    <dbReference type="NCBI Taxonomy" id="95486"/>
    <lineage>
        <taxon>Bacteria</taxon>
        <taxon>Pseudomonadati</taxon>
        <taxon>Pseudomonadota</taxon>
        <taxon>Betaproteobacteria</taxon>
        <taxon>Burkholderiales</taxon>
        <taxon>Burkholderiaceae</taxon>
        <taxon>Burkholderia</taxon>
        <taxon>Burkholderia cepacia complex</taxon>
    </lineage>
</organism>
<evidence type="ECO:0000313" key="1">
    <source>
        <dbReference type="EMBL" id="KEA56922.1"/>
    </source>
</evidence>
<reference evidence="1" key="1">
    <citation type="submission" date="2014-04" db="EMBL/GenBank/DDBJ databases">
        <title>In planta biocontrol of soil-borne Fusarium wilt of banana through a plant endophytic bacterium, Burkholderia cenocepacia 869T2.</title>
        <authorList>
            <person name="Ho Y.-N."/>
            <person name="Chiang H.-M."/>
            <person name="Chao C.-P."/>
            <person name="Su C.-C."/>
            <person name="Hsu H.-F."/>
            <person name="Guo C.-T."/>
            <person name="Hsieh J.-L."/>
            <person name="Huang C.-C."/>
        </authorList>
    </citation>
    <scope>NUCLEOTIDE SEQUENCE [LARGE SCALE GENOMIC DNA]</scope>
    <source>
        <strain evidence="1">869T2</strain>
    </source>
</reference>
<name>A0A071M803_9BURK</name>
<accession>A0A071M803</accession>
<sequence>MTFVSPFQSLRHAVTYWEMTVFRSPIALTSMLAAIVRENPLFGHLIDQAETIRVVIAGLK</sequence>
<dbReference type="AlphaFoldDB" id="A0A071M803"/>